<dbReference type="EMBL" id="FOCO01000023">
    <property type="protein sequence ID" value="SEN74590.1"/>
    <property type="molecule type" value="Genomic_DNA"/>
</dbReference>
<accession>A0A1H8J0T2</accession>
<name>A0A1H8J0T2_9RHOB</name>
<evidence type="ECO:0000313" key="2">
    <source>
        <dbReference type="Proteomes" id="UP000183002"/>
    </source>
</evidence>
<dbReference type="AlphaFoldDB" id="A0A1H8J0T2"/>
<organism evidence="1 2">
    <name type="scientific">Pseudorhodobacter antarcticus</name>
    <dbReference type="NCBI Taxonomy" id="1077947"/>
    <lineage>
        <taxon>Bacteria</taxon>
        <taxon>Pseudomonadati</taxon>
        <taxon>Pseudomonadota</taxon>
        <taxon>Alphaproteobacteria</taxon>
        <taxon>Rhodobacterales</taxon>
        <taxon>Paracoccaceae</taxon>
        <taxon>Pseudorhodobacter</taxon>
    </lineage>
</organism>
<keyword evidence="2" id="KW-1185">Reference proteome</keyword>
<dbReference type="Proteomes" id="UP000183002">
    <property type="component" value="Unassembled WGS sequence"/>
</dbReference>
<proteinExistence type="predicted"/>
<gene>
    <name evidence="1" type="ORF">SAMN05216227_10232</name>
</gene>
<dbReference type="OrthoDB" id="7325655at2"/>
<dbReference type="STRING" id="1077947.SAMN05216227_10232"/>
<reference evidence="1 2" key="1">
    <citation type="submission" date="2016-10" db="EMBL/GenBank/DDBJ databases">
        <authorList>
            <person name="de Groot N.N."/>
        </authorList>
    </citation>
    <scope>NUCLEOTIDE SEQUENCE [LARGE SCALE GENOMIC DNA]</scope>
    <source>
        <strain evidence="1 2">CGMCC 1.10836</strain>
    </source>
</reference>
<protein>
    <submittedName>
        <fullName evidence="1">Uncharacterized protein</fullName>
    </submittedName>
</protein>
<sequence length="117" mass="12360">MLWRNRLLMCKTETVYGTDSIPTGMANAILGVDVQVMPMEGNDVSRELDLPYMAAQGTIPAELHTKLPFKIELTPSGTAGVAPAWGPLLHACGCAQTIVATTSVSLFAGSGRGTRGR</sequence>
<dbReference type="RefSeq" id="WP_050518930.1">
    <property type="nucleotide sequence ID" value="NZ_FOCO01000023.1"/>
</dbReference>
<evidence type="ECO:0000313" key="1">
    <source>
        <dbReference type="EMBL" id="SEN74590.1"/>
    </source>
</evidence>